<reference evidence="2 3" key="1">
    <citation type="submission" date="2019-09" db="EMBL/GenBank/DDBJ databases">
        <authorList>
            <person name="Park J.-S."/>
            <person name="Choi H.-J."/>
        </authorList>
    </citation>
    <scope>NUCLEOTIDE SEQUENCE [LARGE SCALE GENOMIC DNA]</scope>
    <source>
        <strain evidence="2 3">176SS1-4</strain>
    </source>
</reference>
<evidence type="ECO:0000313" key="3">
    <source>
        <dbReference type="Proteomes" id="UP000326554"/>
    </source>
</evidence>
<accession>A0A5J5GNQ2</accession>
<name>A0A5J5GNQ2_9RHOB</name>
<gene>
    <name evidence="2" type="ORF">F3S47_08060</name>
</gene>
<sequence>MDARLAALGLVAAVVLVFGSVGWSMLRAPEPPPAIPETSALCHFETYCEGADCGASPPPDFRIVRNGPYDRTYIGPADGSPGTASVTRLEGAEQISSEIGEEEGVALFGTVTLRSDGGFDYRRTRRLISSEPEATGSGTCTPFTETGPDA</sequence>
<keyword evidence="3" id="KW-1185">Reference proteome</keyword>
<dbReference type="Proteomes" id="UP000326554">
    <property type="component" value="Unassembled WGS sequence"/>
</dbReference>
<dbReference type="EMBL" id="VYQE01000002">
    <property type="protein sequence ID" value="KAA9009198.1"/>
    <property type="molecule type" value="Genomic_DNA"/>
</dbReference>
<feature type="region of interest" description="Disordered" evidence="1">
    <location>
        <begin position="128"/>
        <end position="150"/>
    </location>
</feature>
<evidence type="ECO:0000313" key="2">
    <source>
        <dbReference type="EMBL" id="KAA9009198.1"/>
    </source>
</evidence>
<dbReference type="RefSeq" id="WP_150444731.1">
    <property type="nucleotide sequence ID" value="NZ_VYQE01000002.1"/>
</dbReference>
<protein>
    <submittedName>
        <fullName evidence="2">Uncharacterized protein</fullName>
    </submittedName>
</protein>
<comment type="caution">
    <text evidence="2">The sequence shown here is derived from an EMBL/GenBank/DDBJ whole genome shotgun (WGS) entry which is preliminary data.</text>
</comment>
<organism evidence="2 3">
    <name type="scientific">Histidinibacterium aquaticum</name>
    <dbReference type="NCBI Taxonomy" id="2613962"/>
    <lineage>
        <taxon>Bacteria</taxon>
        <taxon>Pseudomonadati</taxon>
        <taxon>Pseudomonadota</taxon>
        <taxon>Alphaproteobacteria</taxon>
        <taxon>Rhodobacterales</taxon>
        <taxon>Paracoccaceae</taxon>
        <taxon>Histidinibacterium</taxon>
    </lineage>
</organism>
<proteinExistence type="predicted"/>
<evidence type="ECO:0000256" key="1">
    <source>
        <dbReference type="SAM" id="MobiDB-lite"/>
    </source>
</evidence>
<dbReference type="AlphaFoldDB" id="A0A5J5GNQ2"/>